<dbReference type="Proteomes" id="UP000238605">
    <property type="component" value="Unassembled WGS sequence"/>
</dbReference>
<evidence type="ECO:0000313" key="18">
    <source>
        <dbReference type="EMBL" id="PPE65225.1"/>
    </source>
</evidence>
<dbReference type="Gene3D" id="6.10.340.10">
    <property type="match status" value="1"/>
</dbReference>
<dbReference type="GO" id="GO:0000155">
    <property type="term" value="F:phosphorelay sensor kinase activity"/>
    <property type="evidence" value="ECO:0007669"/>
    <property type="project" value="InterPro"/>
</dbReference>
<evidence type="ECO:0000256" key="7">
    <source>
        <dbReference type="ARBA" id="ARBA00022692"/>
    </source>
</evidence>
<dbReference type="InterPro" id="IPR004358">
    <property type="entry name" value="Sig_transdc_His_kin-like_C"/>
</dbReference>
<keyword evidence="12" id="KW-0902">Two-component regulatory system</keyword>
<keyword evidence="4" id="KW-1003">Cell membrane</keyword>
<dbReference type="PANTHER" id="PTHR43065">
    <property type="entry name" value="SENSOR HISTIDINE KINASE"/>
    <property type="match status" value="1"/>
</dbReference>
<evidence type="ECO:0000256" key="6">
    <source>
        <dbReference type="ARBA" id="ARBA00022679"/>
    </source>
</evidence>
<accession>A0A2S5SR59</accession>
<feature type="domain" description="Histidine kinase" evidence="16">
    <location>
        <begin position="462"/>
        <end position="672"/>
    </location>
</feature>
<dbReference type="InterPro" id="IPR005467">
    <property type="entry name" value="His_kinase_dom"/>
</dbReference>
<dbReference type="CDD" id="cd06225">
    <property type="entry name" value="HAMP"/>
    <property type="match status" value="1"/>
</dbReference>
<evidence type="ECO:0000313" key="19">
    <source>
        <dbReference type="Proteomes" id="UP000238605"/>
    </source>
</evidence>
<keyword evidence="11 15" id="KW-1133">Transmembrane helix</keyword>
<keyword evidence="9 18" id="KW-0418">Kinase</keyword>
<comment type="subcellular location">
    <subcellularLocation>
        <location evidence="2">Cell membrane</location>
        <topology evidence="2">Multi-pass membrane protein</topology>
    </subcellularLocation>
</comment>
<evidence type="ECO:0000256" key="12">
    <source>
        <dbReference type="ARBA" id="ARBA00023012"/>
    </source>
</evidence>
<dbReference type="Pfam" id="PF17202">
    <property type="entry name" value="sCache_3_3"/>
    <property type="match status" value="1"/>
</dbReference>
<evidence type="ECO:0000256" key="5">
    <source>
        <dbReference type="ARBA" id="ARBA00022553"/>
    </source>
</evidence>
<evidence type="ECO:0000256" key="2">
    <source>
        <dbReference type="ARBA" id="ARBA00004651"/>
    </source>
</evidence>
<feature type="transmembrane region" description="Helical" evidence="15">
    <location>
        <begin position="20"/>
        <end position="42"/>
    </location>
</feature>
<dbReference type="InterPro" id="IPR003661">
    <property type="entry name" value="HisK_dim/P_dom"/>
</dbReference>
<dbReference type="InterPro" id="IPR029151">
    <property type="entry name" value="Sensor-like_sf"/>
</dbReference>
<evidence type="ECO:0000256" key="3">
    <source>
        <dbReference type="ARBA" id="ARBA00012438"/>
    </source>
</evidence>
<evidence type="ECO:0000256" key="4">
    <source>
        <dbReference type="ARBA" id="ARBA00022475"/>
    </source>
</evidence>
<dbReference type="PROSITE" id="PS50885">
    <property type="entry name" value="HAMP"/>
    <property type="match status" value="1"/>
</dbReference>
<dbReference type="InterPro" id="IPR036890">
    <property type="entry name" value="HATPase_C_sf"/>
</dbReference>
<dbReference type="GO" id="GO:0005524">
    <property type="term" value="F:ATP binding"/>
    <property type="evidence" value="ECO:0007669"/>
    <property type="project" value="UniProtKB-KW"/>
</dbReference>
<dbReference type="OrthoDB" id="224978at2"/>
<dbReference type="InterPro" id="IPR003660">
    <property type="entry name" value="HAMP_dom"/>
</dbReference>
<keyword evidence="19" id="KW-1185">Reference proteome</keyword>
<keyword evidence="5" id="KW-0597">Phosphoprotein</keyword>
<dbReference type="CDD" id="cd00082">
    <property type="entry name" value="HisKA"/>
    <property type="match status" value="1"/>
</dbReference>
<dbReference type="Gene3D" id="1.10.287.130">
    <property type="match status" value="1"/>
</dbReference>
<evidence type="ECO:0000259" key="17">
    <source>
        <dbReference type="PROSITE" id="PS50885"/>
    </source>
</evidence>
<dbReference type="SMART" id="SM00387">
    <property type="entry name" value="HATPase_c"/>
    <property type="match status" value="1"/>
</dbReference>
<evidence type="ECO:0000256" key="9">
    <source>
        <dbReference type="ARBA" id="ARBA00022777"/>
    </source>
</evidence>
<dbReference type="SUPFAM" id="SSF47384">
    <property type="entry name" value="Homodimeric domain of signal transducing histidine kinase"/>
    <property type="match status" value="1"/>
</dbReference>
<dbReference type="PRINTS" id="PR00344">
    <property type="entry name" value="BCTRLSENSOR"/>
</dbReference>
<evidence type="ECO:0000256" key="13">
    <source>
        <dbReference type="ARBA" id="ARBA00023136"/>
    </source>
</evidence>
<feature type="transmembrane region" description="Helical" evidence="15">
    <location>
        <begin position="334"/>
        <end position="356"/>
    </location>
</feature>
<evidence type="ECO:0000256" key="10">
    <source>
        <dbReference type="ARBA" id="ARBA00022840"/>
    </source>
</evidence>
<reference evidence="18 19" key="1">
    <citation type="submission" date="2018-02" db="EMBL/GenBank/DDBJ databases">
        <title>Reclassifiation of [Polyangium] brachysporum DSM 7029 as Guopingzhaonella breviflexa gen. nov., sp. nov., a member of the family Comamonadaceae.</title>
        <authorList>
            <person name="Tang B."/>
        </authorList>
    </citation>
    <scope>NUCLEOTIDE SEQUENCE [LARGE SCALE GENOMIC DNA]</scope>
    <source>
        <strain evidence="18 19">BCRC 80649</strain>
    </source>
</reference>
<dbReference type="InterPro" id="IPR036097">
    <property type="entry name" value="HisK_dim/P_sf"/>
</dbReference>
<keyword evidence="13 15" id="KW-0472">Membrane</keyword>
<keyword evidence="6" id="KW-0808">Transferase</keyword>
<dbReference type="PROSITE" id="PS50109">
    <property type="entry name" value="HIS_KIN"/>
    <property type="match status" value="1"/>
</dbReference>
<evidence type="ECO:0000256" key="14">
    <source>
        <dbReference type="SAM" id="MobiDB-lite"/>
    </source>
</evidence>
<evidence type="ECO:0000259" key="16">
    <source>
        <dbReference type="PROSITE" id="PS50109"/>
    </source>
</evidence>
<dbReference type="Gene3D" id="3.30.565.10">
    <property type="entry name" value="Histidine kinase-like ATPase, C-terminal domain"/>
    <property type="match status" value="1"/>
</dbReference>
<keyword evidence="7 15" id="KW-0812">Transmembrane</keyword>
<dbReference type="Pfam" id="PF00672">
    <property type="entry name" value="HAMP"/>
    <property type="match status" value="1"/>
</dbReference>
<keyword evidence="10" id="KW-0067">ATP-binding</keyword>
<evidence type="ECO:0000256" key="8">
    <source>
        <dbReference type="ARBA" id="ARBA00022741"/>
    </source>
</evidence>
<feature type="region of interest" description="Disordered" evidence="14">
    <location>
        <begin position="136"/>
        <end position="156"/>
    </location>
</feature>
<name>A0A2S5SR59_9BURK</name>
<dbReference type="Pfam" id="PF00512">
    <property type="entry name" value="HisKA"/>
    <property type="match status" value="1"/>
</dbReference>
<evidence type="ECO:0000256" key="11">
    <source>
        <dbReference type="ARBA" id="ARBA00022989"/>
    </source>
</evidence>
<comment type="catalytic activity">
    <reaction evidence="1">
        <text>ATP + protein L-histidine = ADP + protein N-phospho-L-histidine.</text>
        <dbReference type="EC" id="2.7.13.3"/>
    </reaction>
</comment>
<dbReference type="SUPFAM" id="SSF158472">
    <property type="entry name" value="HAMP domain-like"/>
    <property type="match status" value="1"/>
</dbReference>
<evidence type="ECO:0000256" key="1">
    <source>
        <dbReference type="ARBA" id="ARBA00000085"/>
    </source>
</evidence>
<dbReference type="GO" id="GO:0005886">
    <property type="term" value="C:plasma membrane"/>
    <property type="evidence" value="ECO:0007669"/>
    <property type="project" value="UniProtKB-SubCell"/>
</dbReference>
<organism evidence="18 19">
    <name type="scientific">Caldimonas caldifontis</name>
    <dbReference type="NCBI Taxonomy" id="1452508"/>
    <lineage>
        <taxon>Bacteria</taxon>
        <taxon>Pseudomonadati</taxon>
        <taxon>Pseudomonadota</taxon>
        <taxon>Betaproteobacteria</taxon>
        <taxon>Burkholderiales</taxon>
        <taxon>Sphaerotilaceae</taxon>
        <taxon>Caldimonas</taxon>
    </lineage>
</organism>
<sequence length="678" mass="74636">MVAVVRAGASFARLSIRHKLLVMVLLPLAVVLPLLGMLLLWWSNAAIDRLLITKVRSDLAVAQGYFERVLGEVGTGTSAVADSHRLHLALQDPGPEGMQPLMRAFKDRARLDFVNLLDAQGRLVAADWYAGMSPAPDSGDLRRRSGSQDQRPLASVERLSRSELQRVAPALVDRLGIALVPTENAAPTERTEEDRALIVLATAPVFSPDGQRLGTVQGGVLLNRNLAFIDHINEIVYPEGSLPFGSQGTATLFLDDVRISTNVRLFGDERAIGTRVSQQVRDAVLGRGSTWLDSAFVVNDWYVSAYQPLQDSAGQRVGMLYVGYTERPFKWMKYAALAGIGVIFFSVMVVAAWVSLRLARGIFRPLEQMAGTMRLVEEGQAQARVGPLPSHDEVGQLAGHLDHLLDVVDEKTRALQRWGEELDRKVAERTRELEASNASLRLAQQQLVRSEKLAAIGQLTASIAHEVNNPIAVIQGNLDLVREVLGPQAEAVRAELRLVDEQIERMRLIVTRLLQFARPTEYAGYVEAVDVRAALDDSLVLVGHLLSKTRITVKRHDQATRTAGLNRQELQQVLINLIVNALQAMPEGGELSLRTRDWDDIGVVIEVADTGPGLSEELLAQLFQPFVTRKKEGTGLGLWISRSLVERYGGDIRARNREGGGAVFEVWLRTEPDQNVPG</sequence>
<dbReference type="PANTHER" id="PTHR43065:SF10">
    <property type="entry name" value="PEROXIDE STRESS-ACTIVATED HISTIDINE KINASE MAK3"/>
    <property type="match status" value="1"/>
</dbReference>
<dbReference type="EC" id="2.7.13.3" evidence="3"/>
<dbReference type="SUPFAM" id="SSF55874">
    <property type="entry name" value="ATPase domain of HSP90 chaperone/DNA topoisomerase II/histidine kinase"/>
    <property type="match status" value="1"/>
</dbReference>
<evidence type="ECO:0000256" key="15">
    <source>
        <dbReference type="SAM" id="Phobius"/>
    </source>
</evidence>
<dbReference type="Pfam" id="PF02518">
    <property type="entry name" value="HATPase_c"/>
    <property type="match status" value="1"/>
</dbReference>
<comment type="caution">
    <text evidence="18">The sequence shown here is derived from an EMBL/GenBank/DDBJ whole genome shotgun (WGS) entry which is preliminary data.</text>
</comment>
<dbReference type="InterPro" id="IPR033463">
    <property type="entry name" value="sCache_3"/>
</dbReference>
<dbReference type="InterPro" id="IPR003594">
    <property type="entry name" value="HATPase_dom"/>
</dbReference>
<dbReference type="RefSeq" id="WP_104303528.1">
    <property type="nucleotide sequence ID" value="NZ_PSNX01000015.1"/>
</dbReference>
<feature type="domain" description="HAMP" evidence="17">
    <location>
        <begin position="360"/>
        <end position="413"/>
    </location>
</feature>
<protein>
    <recommendedName>
        <fullName evidence="3">histidine kinase</fullName>
        <ecNumber evidence="3">2.7.13.3</ecNumber>
    </recommendedName>
</protein>
<dbReference type="AlphaFoldDB" id="A0A2S5SR59"/>
<proteinExistence type="predicted"/>
<dbReference type="SMART" id="SM00304">
    <property type="entry name" value="HAMP"/>
    <property type="match status" value="1"/>
</dbReference>
<gene>
    <name evidence="18" type="ORF">C1704_14870</name>
</gene>
<dbReference type="EMBL" id="PSNX01000015">
    <property type="protein sequence ID" value="PPE65225.1"/>
    <property type="molecule type" value="Genomic_DNA"/>
</dbReference>
<keyword evidence="8" id="KW-0547">Nucleotide-binding</keyword>
<dbReference type="SMART" id="SM00388">
    <property type="entry name" value="HisKA"/>
    <property type="match status" value="1"/>
</dbReference>
<dbReference type="SUPFAM" id="SSF103190">
    <property type="entry name" value="Sensory domain-like"/>
    <property type="match status" value="1"/>
</dbReference>